<organism evidence="2">
    <name type="scientific">Caenorhabditis remanei</name>
    <name type="common">Caenorhabditis vulgaris</name>
    <dbReference type="NCBI Taxonomy" id="31234"/>
    <lineage>
        <taxon>Eukaryota</taxon>
        <taxon>Metazoa</taxon>
        <taxon>Ecdysozoa</taxon>
        <taxon>Nematoda</taxon>
        <taxon>Chromadorea</taxon>
        <taxon>Rhabditida</taxon>
        <taxon>Rhabditina</taxon>
        <taxon>Rhabditomorpha</taxon>
        <taxon>Rhabditoidea</taxon>
        <taxon>Rhabditidae</taxon>
        <taxon>Peloderinae</taxon>
        <taxon>Caenorhabditis</taxon>
    </lineage>
</organism>
<gene>
    <name evidence="1" type="ORF">CRE_26275</name>
</gene>
<dbReference type="OrthoDB" id="10397316at2759"/>
<accession>E3LR44</accession>
<dbReference type="EMBL" id="DS268413">
    <property type="protein sequence ID" value="EFP07619.1"/>
    <property type="molecule type" value="Genomic_DNA"/>
</dbReference>
<sequence length="84" mass="9516">MNGQMLFETCHFLPLPPAPTYRDALTSSCSDLIETVLALHSNTLVSISFLYPTKNLCLVINRLRVVLKLRKTFSENFKVETISN</sequence>
<reference evidence="1" key="1">
    <citation type="submission" date="2007-07" db="EMBL/GenBank/DDBJ databases">
        <title>PCAP assembly of the Caenorhabditis remanei genome.</title>
        <authorList>
            <consortium name="The Caenorhabditis remanei Sequencing Consortium"/>
            <person name="Wilson R.K."/>
        </authorList>
    </citation>
    <scope>NUCLEOTIDE SEQUENCE [LARGE SCALE GENOMIC DNA]</scope>
    <source>
        <strain evidence="1">PB4641</strain>
    </source>
</reference>
<name>E3LR44_CAERE</name>
<protein>
    <submittedName>
        <fullName evidence="1">Uncharacterized protein</fullName>
    </submittedName>
</protein>
<keyword evidence="2" id="KW-1185">Reference proteome</keyword>
<evidence type="ECO:0000313" key="1">
    <source>
        <dbReference type="EMBL" id="EFP07619.1"/>
    </source>
</evidence>
<dbReference type="Proteomes" id="UP000008281">
    <property type="component" value="Unassembled WGS sequence"/>
</dbReference>
<proteinExistence type="predicted"/>
<evidence type="ECO:0000313" key="2">
    <source>
        <dbReference type="Proteomes" id="UP000008281"/>
    </source>
</evidence>
<dbReference type="eggNOG" id="ENOG502TKJC">
    <property type="taxonomic scope" value="Eukaryota"/>
</dbReference>
<dbReference type="AlphaFoldDB" id="E3LR44"/>
<dbReference type="HOGENOM" id="CLU_2529608_0_0_1"/>